<proteinExistence type="predicted"/>
<dbReference type="Proteomes" id="UP001152795">
    <property type="component" value="Unassembled WGS sequence"/>
</dbReference>
<protein>
    <submittedName>
        <fullName evidence="2">Uncharacterized protein</fullName>
    </submittedName>
</protein>
<dbReference type="AlphaFoldDB" id="A0A6S7HJD6"/>
<reference evidence="2" key="1">
    <citation type="submission" date="2020-04" db="EMBL/GenBank/DDBJ databases">
        <authorList>
            <person name="Alioto T."/>
            <person name="Alioto T."/>
            <person name="Gomez Garrido J."/>
        </authorList>
    </citation>
    <scope>NUCLEOTIDE SEQUENCE</scope>
    <source>
        <strain evidence="2">A484AB</strain>
    </source>
</reference>
<accession>A0A6S7HJD6</accession>
<evidence type="ECO:0000256" key="1">
    <source>
        <dbReference type="SAM" id="MobiDB-lite"/>
    </source>
</evidence>
<comment type="caution">
    <text evidence="2">The sequence shown here is derived from an EMBL/GenBank/DDBJ whole genome shotgun (WGS) entry which is preliminary data.</text>
</comment>
<organism evidence="2 3">
    <name type="scientific">Paramuricea clavata</name>
    <name type="common">Red gorgonian</name>
    <name type="synonym">Violescent sea-whip</name>
    <dbReference type="NCBI Taxonomy" id="317549"/>
    <lineage>
        <taxon>Eukaryota</taxon>
        <taxon>Metazoa</taxon>
        <taxon>Cnidaria</taxon>
        <taxon>Anthozoa</taxon>
        <taxon>Octocorallia</taxon>
        <taxon>Malacalcyonacea</taxon>
        <taxon>Plexauridae</taxon>
        <taxon>Paramuricea</taxon>
    </lineage>
</organism>
<sequence>MDNVDDEGFQGQEGAHTLLSQKASTLKDAPEQEKPLKKTENENVSLVLKKESKDSNKQGPSHQGEGGKKASLGEGDDNDDR</sequence>
<name>A0A6S7HJD6_PARCT</name>
<dbReference type="EMBL" id="CACRXK020005151">
    <property type="protein sequence ID" value="CAB4005284.1"/>
    <property type="molecule type" value="Genomic_DNA"/>
</dbReference>
<evidence type="ECO:0000313" key="3">
    <source>
        <dbReference type="Proteomes" id="UP001152795"/>
    </source>
</evidence>
<gene>
    <name evidence="2" type="ORF">PACLA_8A004195</name>
</gene>
<keyword evidence="3" id="KW-1185">Reference proteome</keyword>
<feature type="region of interest" description="Disordered" evidence="1">
    <location>
        <begin position="1"/>
        <end position="81"/>
    </location>
</feature>
<evidence type="ECO:0000313" key="2">
    <source>
        <dbReference type="EMBL" id="CAB4005284.1"/>
    </source>
</evidence>
<feature type="compositionally biased region" description="Basic and acidic residues" evidence="1">
    <location>
        <begin position="28"/>
        <end position="41"/>
    </location>
</feature>